<name>A0A232F0F2_9HYME</name>
<accession>A0A232F0F2</accession>
<comment type="caution">
    <text evidence="1">The sequence shown here is derived from an EMBL/GenBank/DDBJ whole genome shotgun (WGS) entry which is preliminary data.</text>
</comment>
<dbReference type="EMBL" id="NNAY01001458">
    <property type="protein sequence ID" value="OXU23908.1"/>
    <property type="molecule type" value="Genomic_DNA"/>
</dbReference>
<protein>
    <submittedName>
        <fullName evidence="1">Uncharacterized protein</fullName>
    </submittedName>
</protein>
<feature type="non-terminal residue" evidence="1">
    <location>
        <position position="1"/>
    </location>
</feature>
<evidence type="ECO:0000313" key="2">
    <source>
        <dbReference type="Proteomes" id="UP000215335"/>
    </source>
</evidence>
<dbReference type="AlphaFoldDB" id="A0A232F0F2"/>
<evidence type="ECO:0000313" key="1">
    <source>
        <dbReference type="EMBL" id="OXU23908.1"/>
    </source>
</evidence>
<keyword evidence="2" id="KW-1185">Reference proteome</keyword>
<proteinExistence type="predicted"/>
<reference evidence="1 2" key="1">
    <citation type="journal article" date="2017" name="Curr. Biol.">
        <title>The Evolution of Venom by Co-option of Single-Copy Genes.</title>
        <authorList>
            <person name="Martinson E.O."/>
            <person name="Mrinalini"/>
            <person name="Kelkar Y.D."/>
            <person name="Chang C.H."/>
            <person name="Werren J.H."/>
        </authorList>
    </citation>
    <scope>NUCLEOTIDE SEQUENCE [LARGE SCALE GENOMIC DNA]</scope>
    <source>
        <strain evidence="1 2">Alberta</strain>
        <tissue evidence="1">Whole body</tissue>
    </source>
</reference>
<organism evidence="1 2">
    <name type="scientific">Trichomalopsis sarcophagae</name>
    <dbReference type="NCBI Taxonomy" id="543379"/>
    <lineage>
        <taxon>Eukaryota</taxon>
        <taxon>Metazoa</taxon>
        <taxon>Ecdysozoa</taxon>
        <taxon>Arthropoda</taxon>
        <taxon>Hexapoda</taxon>
        <taxon>Insecta</taxon>
        <taxon>Pterygota</taxon>
        <taxon>Neoptera</taxon>
        <taxon>Endopterygota</taxon>
        <taxon>Hymenoptera</taxon>
        <taxon>Apocrita</taxon>
        <taxon>Proctotrupomorpha</taxon>
        <taxon>Chalcidoidea</taxon>
        <taxon>Pteromalidae</taxon>
        <taxon>Pteromalinae</taxon>
        <taxon>Trichomalopsis</taxon>
    </lineage>
</organism>
<sequence length="74" mass="8199">SVIVRRLAKITAVEFSSYKESVRSFLVESRLAKTTSGTPLFLLNNRYGGRTVKTTGLYTAETDCFYSVRGASVQ</sequence>
<dbReference type="Proteomes" id="UP000215335">
    <property type="component" value="Unassembled WGS sequence"/>
</dbReference>
<gene>
    <name evidence="1" type="ORF">TSAR_014549</name>
</gene>